<evidence type="ECO:0000313" key="1">
    <source>
        <dbReference type="EMBL" id="RDU49622.1"/>
    </source>
</evidence>
<proteinExistence type="predicted"/>
<protein>
    <recommendedName>
        <fullName evidence="3">Transglutaminase domain-containing protein</fullName>
    </recommendedName>
</protein>
<dbReference type="AlphaFoldDB" id="A0A3D8HG28"/>
<sequence length="488" mass="56450">MSICALISCEVKAQSNFEEFKKKTESEYSSFKKAKEKEFEDFRNKINEEYAAFMKKAWKEFDAIKGVPMPKDDKPVPPVIYPEEDKNKPIKDNPKPFEEIIPIVKPVPQPEPIAPIEDTPKPVDVYFSFNFFGTDLKVRLEEKHRFSLRSCSENDIAKTWTILSGERYNNVINDCLSIRNQNRLCDWAYLLMLRNLSKAFFKGCDNEATLFTAFLYCQSGYKMRLANADNKLYLLYASEHIIYKKSFWIVDDEKFYPLDCDLKQLYICQASYPKERPLSLQVNTEQKLAANTSPERDLQSKRFPEVKATVHTNRNLIRFFDTYPTSMINEDFGTRWAMYANTPLSQEAKSSLYPALKSVVTGKSQIDAVNRLLNFVQTAFVYEYDDKVWGYDRAFFADETLFYPYCDCEDRSILFSRLVRDLLGLKVVLIYYPGHLATAVHFSENVTGDYVAINGTRYVICDPTFIGAPVGRTMPDMDNATAKVILLE</sequence>
<accession>A0A3D8HG28</accession>
<evidence type="ECO:0008006" key="3">
    <source>
        <dbReference type="Google" id="ProtNLM"/>
    </source>
</evidence>
<organism evidence="1 2">
    <name type="scientific">Parabacteroides acidifaciens</name>
    <dbReference type="NCBI Taxonomy" id="2290935"/>
    <lineage>
        <taxon>Bacteria</taxon>
        <taxon>Pseudomonadati</taxon>
        <taxon>Bacteroidota</taxon>
        <taxon>Bacteroidia</taxon>
        <taxon>Bacteroidales</taxon>
        <taxon>Tannerellaceae</taxon>
        <taxon>Parabacteroides</taxon>
    </lineage>
</organism>
<reference evidence="1 2" key="1">
    <citation type="submission" date="2018-07" db="EMBL/GenBank/DDBJ databases">
        <title>Parabacteroides acidifaciens nov. sp., isolated from human feces.</title>
        <authorList>
            <person name="Wang Y.J."/>
        </authorList>
    </citation>
    <scope>NUCLEOTIDE SEQUENCE [LARGE SCALE GENOMIC DNA]</scope>
    <source>
        <strain evidence="1 2">426-9</strain>
    </source>
</reference>
<name>A0A3D8HG28_9BACT</name>
<comment type="caution">
    <text evidence="1">The sequence shown here is derived from an EMBL/GenBank/DDBJ whole genome shotgun (WGS) entry which is preliminary data.</text>
</comment>
<dbReference type="EMBL" id="QREV01000014">
    <property type="protein sequence ID" value="RDU49622.1"/>
    <property type="molecule type" value="Genomic_DNA"/>
</dbReference>
<dbReference type="Proteomes" id="UP000256321">
    <property type="component" value="Unassembled WGS sequence"/>
</dbReference>
<gene>
    <name evidence="1" type="ORF">DWU89_08010</name>
</gene>
<evidence type="ECO:0000313" key="2">
    <source>
        <dbReference type="Proteomes" id="UP000256321"/>
    </source>
</evidence>